<dbReference type="Pfam" id="PF07963">
    <property type="entry name" value="N_methyl"/>
    <property type="match status" value="1"/>
</dbReference>
<dbReference type="InterPro" id="IPR045584">
    <property type="entry name" value="Pilin-like"/>
</dbReference>
<feature type="transmembrane region" description="Helical" evidence="1">
    <location>
        <begin position="257"/>
        <end position="277"/>
    </location>
</feature>
<accession>A0A518ARI1</accession>
<dbReference type="NCBIfam" id="TIGR02532">
    <property type="entry name" value="IV_pilin_GFxxxE"/>
    <property type="match status" value="1"/>
</dbReference>
<protein>
    <recommendedName>
        <fullName evidence="4">Major pilin subunit</fullName>
    </recommendedName>
</protein>
<keyword evidence="1" id="KW-0472">Membrane</keyword>
<dbReference type="KEGG" id="amuc:Pan181_35460"/>
<dbReference type="EMBL" id="CP036278">
    <property type="protein sequence ID" value="QDU57331.1"/>
    <property type="molecule type" value="Genomic_DNA"/>
</dbReference>
<dbReference type="PANTHER" id="PTHR30093:SF2">
    <property type="entry name" value="TYPE II SECRETION SYSTEM PROTEIN H"/>
    <property type="match status" value="1"/>
</dbReference>
<evidence type="ECO:0000313" key="2">
    <source>
        <dbReference type="EMBL" id="QDU57331.1"/>
    </source>
</evidence>
<name>A0A518ARI1_9BACT</name>
<feature type="transmembrane region" description="Helical" evidence="1">
    <location>
        <begin position="339"/>
        <end position="359"/>
    </location>
</feature>
<evidence type="ECO:0008006" key="4">
    <source>
        <dbReference type="Google" id="ProtNLM"/>
    </source>
</evidence>
<keyword evidence="3" id="KW-1185">Reference proteome</keyword>
<dbReference type="RefSeq" id="WP_231943625.1">
    <property type="nucleotide sequence ID" value="NZ_CP036278.1"/>
</dbReference>
<keyword evidence="1" id="KW-1133">Transmembrane helix</keyword>
<dbReference type="SUPFAM" id="SSF54523">
    <property type="entry name" value="Pili subunits"/>
    <property type="match status" value="1"/>
</dbReference>
<organism evidence="2 3">
    <name type="scientific">Aeoliella mucimassa</name>
    <dbReference type="NCBI Taxonomy" id="2527972"/>
    <lineage>
        <taxon>Bacteria</taxon>
        <taxon>Pseudomonadati</taxon>
        <taxon>Planctomycetota</taxon>
        <taxon>Planctomycetia</taxon>
        <taxon>Pirellulales</taxon>
        <taxon>Lacipirellulaceae</taxon>
        <taxon>Aeoliella</taxon>
    </lineage>
</organism>
<reference evidence="2 3" key="1">
    <citation type="submission" date="2019-02" db="EMBL/GenBank/DDBJ databases">
        <title>Deep-cultivation of Planctomycetes and their phenomic and genomic characterization uncovers novel biology.</title>
        <authorList>
            <person name="Wiegand S."/>
            <person name="Jogler M."/>
            <person name="Boedeker C."/>
            <person name="Pinto D."/>
            <person name="Vollmers J."/>
            <person name="Rivas-Marin E."/>
            <person name="Kohn T."/>
            <person name="Peeters S.H."/>
            <person name="Heuer A."/>
            <person name="Rast P."/>
            <person name="Oberbeckmann S."/>
            <person name="Bunk B."/>
            <person name="Jeske O."/>
            <person name="Meyerdierks A."/>
            <person name="Storesund J.E."/>
            <person name="Kallscheuer N."/>
            <person name="Luecker S."/>
            <person name="Lage O.M."/>
            <person name="Pohl T."/>
            <person name="Merkel B.J."/>
            <person name="Hornburger P."/>
            <person name="Mueller R.-W."/>
            <person name="Bruemmer F."/>
            <person name="Labrenz M."/>
            <person name="Spormann A.M."/>
            <person name="Op den Camp H."/>
            <person name="Overmann J."/>
            <person name="Amann R."/>
            <person name="Jetten M.S.M."/>
            <person name="Mascher T."/>
            <person name="Medema M.H."/>
            <person name="Devos D.P."/>
            <person name="Kaster A.-K."/>
            <person name="Ovreas L."/>
            <person name="Rohde M."/>
            <person name="Galperin M.Y."/>
            <person name="Jogler C."/>
        </authorList>
    </citation>
    <scope>NUCLEOTIDE SEQUENCE [LARGE SCALE GENOMIC DNA]</scope>
    <source>
        <strain evidence="2 3">Pan181</strain>
    </source>
</reference>
<feature type="transmembrane region" description="Helical" evidence="1">
    <location>
        <begin position="365"/>
        <end position="385"/>
    </location>
</feature>
<dbReference type="AlphaFoldDB" id="A0A518ARI1"/>
<dbReference type="InterPro" id="IPR012902">
    <property type="entry name" value="N_methyl_site"/>
</dbReference>
<evidence type="ECO:0000256" key="1">
    <source>
        <dbReference type="SAM" id="Phobius"/>
    </source>
</evidence>
<evidence type="ECO:0000313" key="3">
    <source>
        <dbReference type="Proteomes" id="UP000315750"/>
    </source>
</evidence>
<keyword evidence="1" id="KW-0812">Transmembrane</keyword>
<feature type="transmembrane region" description="Helical" evidence="1">
    <location>
        <begin position="284"/>
        <end position="304"/>
    </location>
</feature>
<sequence length="412" mass="43436">MTVRHRCAFTLVELLVVIAIIGTLVALLLPAVQSARESARRSSLSWESEKLGDYPAIAPFEGPPGEGVEKLLPAARLTAFEAEIALTPKLSVGTVTPESIYEAAFVGEMKAAAPEGVDGPCEIVLPLPPQSISLADLSIELDGVPSDHVTMKQGKLVWQGNLPAEPTPLKVTYTAVGKGLYELAVAPGGLLEDYDVSLTANGSDVRLLELSLQPTNIKRTGGSSTYRWDYERLLFGRPVRVDVLGIAPIDQLGELTWLGPLSIVLFGLLIGLVAQAAAVEKFDVWMLLLVIGTFAGAYPLMYFAQEYISLVPAVAASGCVSIVIIAVVASILMGWRLGLAGIVVPAAAIMAVSLSATIWPELQGILLTATVLAYFIAAMLLMPIVQANGIPLWGLSTGESETPPASTPVTSG</sequence>
<proteinExistence type="predicted"/>
<gene>
    <name evidence="2" type="ORF">Pan181_35460</name>
</gene>
<dbReference type="Proteomes" id="UP000315750">
    <property type="component" value="Chromosome"/>
</dbReference>
<dbReference type="PANTHER" id="PTHR30093">
    <property type="entry name" value="GENERAL SECRETION PATHWAY PROTEIN G"/>
    <property type="match status" value="1"/>
</dbReference>
<feature type="transmembrane region" description="Helical" evidence="1">
    <location>
        <begin position="310"/>
        <end position="332"/>
    </location>
</feature>
<dbReference type="Gene3D" id="3.30.700.10">
    <property type="entry name" value="Glycoprotein, Type 4 Pilin"/>
    <property type="match status" value="1"/>
</dbReference>